<gene>
    <name evidence="1" type="ordered locus">Desti_1216</name>
</gene>
<protein>
    <submittedName>
        <fullName evidence="1">Uncharacterized protein</fullName>
    </submittedName>
</protein>
<evidence type="ECO:0000313" key="1">
    <source>
        <dbReference type="EMBL" id="AFM23929.1"/>
    </source>
</evidence>
<dbReference type="KEGG" id="dti:Desti_1216"/>
<sequence>MLTVDLEMSIQTNFSQEPELRIFDQRAEFFEQVP</sequence>
<reference evidence="2" key="1">
    <citation type="submission" date="2012-06" db="EMBL/GenBank/DDBJ databases">
        <title>Complete sequence of chromosome of Desulfomonile tiedjei DSM 6799.</title>
        <authorList>
            <person name="Lucas S."/>
            <person name="Copeland A."/>
            <person name="Lapidus A."/>
            <person name="Glavina del Rio T."/>
            <person name="Dalin E."/>
            <person name="Tice H."/>
            <person name="Bruce D."/>
            <person name="Goodwin L."/>
            <person name="Pitluck S."/>
            <person name="Peters L."/>
            <person name="Ovchinnikova G."/>
            <person name="Zeytun A."/>
            <person name="Lu M."/>
            <person name="Kyrpides N."/>
            <person name="Mavromatis K."/>
            <person name="Ivanova N."/>
            <person name="Brettin T."/>
            <person name="Detter J.C."/>
            <person name="Han C."/>
            <person name="Larimer F."/>
            <person name="Land M."/>
            <person name="Hauser L."/>
            <person name="Markowitz V."/>
            <person name="Cheng J.-F."/>
            <person name="Hugenholtz P."/>
            <person name="Woyke T."/>
            <person name="Wu D."/>
            <person name="Spring S."/>
            <person name="Schroeder M."/>
            <person name="Brambilla E."/>
            <person name="Klenk H.-P."/>
            <person name="Eisen J.A."/>
        </authorList>
    </citation>
    <scope>NUCLEOTIDE SEQUENCE [LARGE SCALE GENOMIC DNA]</scope>
    <source>
        <strain evidence="2">ATCC 49306 / DSM 6799 / DCB-1</strain>
    </source>
</reference>
<dbReference type="Proteomes" id="UP000006055">
    <property type="component" value="Chromosome"/>
</dbReference>
<accession>I4C2Y8</accession>
<organism evidence="1 2">
    <name type="scientific">Desulfomonile tiedjei (strain ATCC 49306 / DSM 6799 / DCB-1)</name>
    <dbReference type="NCBI Taxonomy" id="706587"/>
    <lineage>
        <taxon>Bacteria</taxon>
        <taxon>Pseudomonadati</taxon>
        <taxon>Thermodesulfobacteriota</taxon>
        <taxon>Desulfomonilia</taxon>
        <taxon>Desulfomonilales</taxon>
        <taxon>Desulfomonilaceae</taxon>
        <taxon>Desulfomonile</taxon>
    </lineage>
</organism>
<proteinExistence type="predicted"/>
<dbReference type="AlphaFoldDB" id="I4C2Y8"/>
<dbReference type="EMBL" id="CP003360">
    <property type="protein sequence ID" value="AFM23929.1"/>
    <property type="molecule type" value="Genomic_DNA"/>
</dbReference>
<keyword evidence="2" id="KW-1185">Reference proteome</keyword>
<name>I4C2Y8_DESTA</name>
<dbReference type="HOGENOM" id="CLU_3373421_0_0_7"/>
<evidence type="ECO:0000313" key="2">
    <source>
        <dbReference type="Proteomes" id="UP000006055"/>
    </source>
</evidence>